<feature type="region of interest" description="Disordered" evidence="4">
    <location>
        <begin position="746"/>
        <end position="776"/>
    </location>
</feature>
<dbReference type="PANTHER" id="PTHR43775:SF51">
    <property type="entry name" value="INACTIVE PHENOLPHTHIOCEROL SYNTHESIS POLYKETIDE SYNTHASE TYPE I PKS1-RELATED"/>
    <property type="match status" value="1"/>
</dbReference>
<dbReference type="InterPro" id="IPR016039">
    <property type="entry name" value="Thiolase-like"/>
</dbReference>
<keyword evidence="3" id="KW-0808">Transferase</keyword>
<evidence type="ECO:0000313" key="8">
    <source>
        <dbReference type="Proteomes" id="UP000192796"/>
    </source>
</evidence>
<dbReference type="GO" id="GO:0031177">
    <property type="term" value="F:phosphopantetheine binding"/>
    <property type="evidence" value="ECO:0007669"/>
    <property type="project" value="InterPro"/>
</dbReference>
<dbReference type="SUPFAM" id="SSF53901">
    <property type="entry name" value="Thiolase-like"/>
    <property type="match status" value="1"/>
</dbReference>
<dbReference type="Gene3D" id="1.10.1240.100">
    <property type="match status" value="1"/>
</dbReference>
<dbReference type="SMART" id="SM00823">
    <property type="entry name" value="PKS_PP"/>
    <property type="match status" value="1"/>
</dbReference>
<dbReference type="InterPro" id="IPR001227">
    <property type="entry name" value="Ac_transferase_dom_sf"/>
</dbReference>
<dbReference type="SUPFAM" id="SSF47336">
    <property type="entry name" value="ACP-like"/>
    <property type="match status" value="1"/>
</dbReference>
<accession>A0A1V9FS34</accession>
<dbReference type="STRING" id="1703345.A3860_05115"/>
<feature type="domain" description="Ketosynthase family 3 (KS3)" evidence="6">
    <location>
        <begin position="9"/>
        <end position="433"/>
    </location>
</feature>
<dbReference type="AlphaFoldDB" id="A0A1V9FS34"/>
<dbReference type="InterPro" id="IPR020806">
    <property type="entry name" value="PKS_PP-bd"/>
</dbReference>
<feature type="domain" description="Carrier" evidence="5">
    <location>
        <begin position="787"/>
        <end position="862"/>
    </location>
</feature>
<dbReference type="PROSITE" id="PS50075">
    <property type="entry name" value="CARRIER"/>
    <property type="match status" value="1"/>
</dbReference>
<dbReference type="Gene3D" id="3.40.47.10">
    <property type="match status" value="1"/>
</dbReference>
<dbReference type="GO" id="GO:0004315">
    <property type="term" value="F:3-oxoacyl-[acyl-carrier-protein] synthase activity"/>
    <property type="evidence" value="ECO:0007669"/>
    <property type="project" value="InterPro"/>
</dbReference>
<name>A0A1V9FS34_9BACT</name>
<evidence type="ECO:0000256" key="1">
    <source>
        <dbReference type="ARBA" id="ARBA00022450"/>
    </source>
</evidence>
<dbReference type="SUPFAM" id="SSF52151">
    <property type="entry name" value="FabD/lysophospholipase-like"/>
    <property type="match status" value="1"/>
</dbReference>
<evidence type="ECO:0000256" key="3">
    <source>
        <dbReference type="ARBA" id="ARBA00022679"/>
    </source>
</evidence>
<dbReference type="Gene3D" id="1.10.1200.10">
    <property type="entry name" value="ACP-like"/>
    <property type="match status" value="1"/>
</dbReference>
<organism evidence="7 8">
    <name type="scientific">Niastella vici</name>
    <dbReference type="NCBI Taxonomy" id="1703345"/>
    <lineage>
        <taxon>Bacteria</taxon>
        <taxon>Pseudomonadati</taxon>
        <taxon>Bacteroidota</taxon>
        <taxon>Chitinophagia</taxon>
        <taxon>Chitinophagales</taxon>
        <taxon>Chitinophagaceae</taxon>
        <taxon>Niastella</taxon>
    </lineage>
</organism>
<dbReference type="OrthoDB" id="9778690at2"/>
<dbReference type="InterPro" id="IPR036736">
    <property type="entry name" value="ACP-like_sf"/>
</dbReference>
<feature type="compositionally biased region" description="Polar residues" evidence="4">
    <location>
        <begin position="753"/>
        <end position="763"/>
    </location>
</feature>
<dbReference type="PROSITE" id="PS52004">
    <property type="entry name" value="KS3_2"/>
    <property type="match status" value="1"/>
</dbReference>
<dbReference type="InterPro" id="IPR014031">
    <property type="entry name" value="Ketoacyl_synth_C"/>
</dbReference>
<dbReference type="Pfam" id="PF22621">
    <property type="entry name" value="CurL-like_PKS_C"/>
    <property type="match status" value="1"/>
</dbReference>
<dbReference type="InterPro" id="IPR014030">
    <property type="entry name" value="Ketoacyl_synth_N"/>
</dbReference>
<dbReference type="Gene3D" id="3.40.366.10">
    <property type="entry name" value="Malonyl-Coenzyme A Acyl Carrier Protein, domain 2"/>
    <property type="match status" value="1"/>
</dbReference>
<dbReference type="Proteomes" id="UP000192796">
    <property type="component" value="Unassembled WGS sequence"/>
</dbReference>
<dbReference type="PROSITE" id="PS00606">
    <property type="entry name" value="KS3_1"/>
    <property type="match status" value="1"/>
</dbReference>
<evidence type="ECO:0000256" key="4">
    <source>
        <dbReference type="SAM" id="MobiDB-lite"/>
    </source>
</evidence>
<dbReference type="InterPro" id="IPR050091">
    <property type="entry name" value="PKS_NRPS_Biosynth_Enz"/>
</dbReference>
<dbReference type="RefSeq" id="WP_081151378.1">
    <property type="nucleotide sequence ID" value="NZ_LVYD01000058.1"/>
</dbReference>
<keyword evidence="2" id="KW-0597">Phosphoprotein</keyword>
<evidence type="ECO:0000256" key="2">
    <source>
        <dbReference type="ARBA" id="ARBA00022553"/>
    </source>
</evidence>
<evidence type="ECO:0000259" key="6">
    <source>
        <dbReference type="PROSITE" id="PS52004"/>
    </source>
</evidence>
<dbReference type="SMART" id="SM00825">
    <property type="entry name" value="PKS_KS"/>
    <property type="match status" value="1"/>
</dbReference>
<dbReference type="InterPro" id="IPR020841">
    <property type="entry name" value="PKS_Beta-ketoAc_synthase_dom"/>
</dbReference>
<dbReference type="CDD" id="cd00833">
    <property type="entry name" value="PKS"/>
    <property type="match status" value="1"/>
</dbReference>
<sequence>MSPDNGYNGLEIAIIGLSGRFPQSNDYREYWQHLKEGKELITHYSDKELILSGVPEAHLQDVAYVKSMGSVGGKEYFDNRFFGYTAEEASLMDPQIRVFHEHCWKALEDAGYAGMTQHRKIGLFAGASGSDLWKMNVYQQMENATIDPLYLGMLASANYLCTLVSYKLNLCGPVFFVDTACSTSLVAIDTACRSLLTRECNMALAGGVSLKSARRKGYFYKEGMIRSNDGHCRSFDAAASGTVSGEGVGVIVLKRLADAIKDRDHIYGVIRSSFVNNDGRQRVGFTAPSVEGQAECILGAIKLAGIRSEEISFVEAHGTATRLGDPVEIAALNKAFSGGTQPCAIGSVKTNIGHLDAAAGVAGLIKAVLSLKHRQLPASLHFRQANPEINFAGGPFYVNTSLLELQPHAERPLRAGVSSFGMGGTNAHLILEEAPQAGAASLSTAMNTGRPYQLLPLSAKTKSSLLNYVKDLNRFLQKEPPASLADMAFTFQTGREHFRHRAFFVCRNNDDLINTLKNGEEDLPVYELNESDPGVSLLLPDRNYLYANICKELYLYERPFREVMEEGFTMIERITGEDFRTILYPDMPTGDTGNADARLGEMKYAGPLLLLTSYSMVRTLLALGIKPSHISTGGVGELVTACVEGRYSFQAAMEKVITEGIPVATGTQDGPEAPSITVAEQTLQLIPTEMQQREEYFTECIGKLWALGVNVDWMEYARHETGRRVSLPTYSFEKIEFPAETDISLNEPLPASANPQTSASAANESGKLPHSGMGHLDRGKLSTPYAPAVTDTEKQLVAIAEQILGITPIGLNDNFFEIGGTSLKGMSFIRRSERQFGKGLALQEFFFNPTIRAVAERIDRAAWFNSDLETTNEIII</sequence>
<comment type="caution">
    <text evidence="7">The sequence shown here is derived from an EMBL/GenBank/DDBJ whole genome shotgun (WGS) entry which is preliminary data.</text>
</comment>
<dbReference type="InterPro" id="IPR009081">
    <property type="entry name" value="PP-bd_ACP"/>
</dbReference>
<evidence type="ECO:0000259" key="5">
    <source>
        <dbReference type="PROSITE" id="PS50075"/>
    </source>
</evidence>
<dbReference type="PANTHER" id="PTHR43775">
    <property type="entry name" value="FATTY ACID SYNTHASE"/>
    <property type="match status" value="1"/>
</dbReference>
<keyword evidence="8" id="KW-1185">Reference proteome</keyword>
<protein>
    <submittedName>
        <fullName evidence="7">Uncharacterized protein</fullName>
    </submittedName>
</protein>
<dbReference type="InterPro" id="IPR016035">
    <property type="entry name" value="Acyl_Trfase/lysoPLipase"/>
</dbReference>
<dbReference type="EMBL" id="LVYD01000058">
    <property type="protein sequence ID" value="OQP61101.1"/>
    <property type="molecule type" value="Genomic_DNA"/>
</dbReference>
<dbReference type="Pfam" id="PF00109">
    <property type="entry name" value="ketoacyl-synt"/>
    <property type="match status" value="1"/>
</dbReference>
<reference evidence="7 8" key="1">
    <citation type="submission" date="2016-03" db="EMBL/GenBank/DDBJ databases">
        <title>Niastella vici sp. nov., isolated from farmland soil.</title>
        <authorList>
            <person name="Chen L."/>
            <person name="Wang D."/>
            <person name="Yang S."/>
            <person name="Wang G."/>
        </authorList>
    </citation>
    <scope>NUCLEOTIDE SEQUENCE [LARGE SCALE GENOMIC DNA]</scope>
    <source>
        <strain evidence="7 8">DJ57</strain>
    </source>
</reference>
<proteinExistence type="predicted"/>
<gene>
    <name evidence="7" type="ORF">A3860_05115</name>
</gene>
<dbReference type="Pfam" id="PF02801">
    <property type="entry name" value="Ketoacyl-synt_C"/>
    <property type="match status" value="1"/>
</dbReference>
<evidence type="ECO:0000313" key="7">
    <source>
        <dbReference type="EMBL" id="OQP61101.1"/>
    </source>
</evidence>
<dbReference type="GO" id="GO:0006633">
    <property type="term" value="P:fatty acid biosynthetic process"/>
    <property type="evidence" value="ECO:0007669"/>
    <property type="project" value="InterPro"/>
</dbReference>
<dbReference type="InterPro" id="IPR018201">
    <property type="entry name" value="Ketoacyl_synth_AS"/>
</dbReference>
<dbReference type="GO" id="GO:0004312">
    <property type="term" value="F:fatty acid synthase activity"/>
    <property type="evidence" value="ECO:0007669"/>
    <property type="project" value="TreeGrafter"/>
</dbReference>
<dbReference type="Pfam" id="PF00550">
    <property type="entry name" value="PP-binding"/>
    <property type="match status" value="1"/>
</dbReference>
<keyword evidence="1" id="KW-0596">Phosphopantetheine</keyword>